<keyword evidence="3" id="KW-1185">Reference proteome</keyword>
<feature type="compositionally biased region" description="Polar residues" evidence="1">
    <location>
        <begin position="124"/>
        <end position="134"/>
    </location>
</feature>
<gene>
    <name evidence="2" type="ORF">SLS55_007316</name>
</gene>
<organism evidence="2 3">
    <name type="scientific">Diplodia seriata</name>
    <dbReference type="NCBI Taxonomy" id="420778"/>
    <lineage>
        <taxon>Eukaryota</taxon>
        <taxon>Fungi</taxon>
        <taxon>Dikarya</taxon>
        <taxon>Ascomycota</taxon>
        <taxon>Pezizomycotina</taxon>
        <taxon>Dothideomycetes</taxon>
        <taxon>Dothideomycetes incertae sedis</taxon>
        <taxon>Botryosphaeriales</taxon>
        <taxon>Botryosphaeriaceae</taxon>
        <taxon>Diplodia</taxon>
    </lineage>
</organism>
<evidence type="ECO:0000256" key="1">
    <source>
        <dbReference type="SAM" id="MobiDB-lite"/>
    </source>
</evidence>
<evidence type="ECO:0000313" key="3">
    <source>
        <dbReference type="Proteomes" id="UP001430584"/>
    </source>
</evidence>
<dbReference type="EMBL" id="JAJVCZ030000007">
    <property type="protein sequence ID" value="KAL0258144.1"/>
    <property type="molecule type" value="Genomic_DNA"/>
</dbReference>
<proteinExistence type="predicted"/>
<dbReference type="RefSeq" id="XP_066631173.1">
    <property type="nucleotide sequence ID" value="XM_066778736.1"/>
</dbReference>
<name>A0ABR3CFB4_9PEZI</name>
<comment type="caution">
    <text evidence="2">The sequence shown here is derived from an EMBL/GenBank/DDBJ whole genome shotgun (WGS) entry which is preliminary data.</text>
</comment>
<feature type="region of interest" description="Disordered" evidence="1">
    <location>
        <begin position="124"/>
        <end position="159"/>
    </location>
</feature>
<dbReference type="GeneID" id="92011401"/>
<protein>
    <submittedName>
        <fullName evidence="2">Uncharacterized protein</fullName>
    </submittedName>
</protein>
<feature type="compositionally biased region" description="Low complexity" evidence="1">
    <location>
        <begin position="135"/>
        <end position="159"/>
    </location>
</feature>
<sequence length="363" mass="40663">MDLKESTPLSIPQLIDGLCLPSARELDELEHNLRRRILYDIYLASSYVTHAVGGAIADSRVALHSCHHPGTYSRNLQRLVQEQRQLRQQHPLTQKIDTTITPKAQGQEPLVAVPDPAEPCSAVTNPDGTITPHRTNNNSTTDASTSSTTSTGTTSTTTFPTPAALATSLRADHLHCDRTCTNLRTRIIDTFSSGSRSRSRSRTNRNGDHHPNKGTKPNLPAIIQSNLQWFSHIASRNDTHTRYIRHNHHHHSPSSSSSSRTIFTDEDETEQERHQQRAHHRRQVTVAFEDVAEAEWEGAGPQARNAARRRLITACWEWQGWLARGELGRLVGPGCPPAELSVMGRMERRVLGEELVWRREGKV</sequence>
<dbReference type="Proteomes" id="UP001430584">
    <property type="component" value="Unassembled WGS sequence"/>
</dbReference>
<reference evidence="2 3" key="1">
    <citation type="submission" date="2024-02" db="EMBL/GenBank/DDBJ databases">
        <title>De novo assembly and annotation of 12 fungi associated with fruit tree decline syndrome in Ontario, Canada.</title>
        <authorList>
            <person name="Sulman M."/>
            <person name="Ellouze W."/>
            <person name="Ilyukhin E."/>
        </authorList>
    </citation>
    <scope>NUCLEOTIDE SEQUENCE [LARGE SCALE GENOMIC DNA]</scope>
    <source>
        <strain evidence="2 3">FDS-637</strain>
    </source>
</reference>
<feature type="region of interest" description="Disordered" evidence="1">
    <location>
        <begin position="246"/>
        <end position="279"/>
    </location>
</feature>
<accession>A0ABR3CFB4</accession>
<feature type="region of interest" description="Disordered" evidence="1">
    <location>
        <begin position="191"/>
        <end position="219"/>
    </location>
</feature>
<evidence type="ECO:0000313" key="2">
    <source>
        <dbReference type="EMBL" id="KAL0258144.1"/>
    </source>
</evidence>